<keyword evidence="8" id="KW-0966">Cell projection</keyword>
<dbReference type="OMA" id="VFVWSIK"/>
<comment type="subcellular location">
    <subcellularLocation>
        <location evidence="1">Cytoplasm</location>
        <location evidence="1">Cytoskeleton</location>
        <location evidence="1">Flagellum axoneme</location>
    </subcellularLocation>
    <subcellularLocation>
        <location evidence="9">Dynein axonemal particle</location>
    </subcellularLocation>
</comment>
<keyword evidence="4" id="KW-0677">Repeat</keyword>
<evidence type="ECO:0000256" key="4">
    <source>
        <dbReference type="ARBA" id="ARBA00022737"/>
    </source>
</evidence>
<evidence type="ECO:0000256" key="9">
    <source>
        <dbReference type="ARBA" id="ARBA00024190"/>
    </source>
</evidence>
<gene>
    <name evidence="14" type="ORF">DMN91_010154</name>
    <name evidence="13" type="ORF">X777_01043</name>
</gene>
<keyword evidence="3 12" id="KW-0853">WD repeat</keyword>
<evidence type="ECO:0000256" key="12">
    <source>
        <dbReference type="PROSITE-ProRule" id="PRU00221"/>
    </source>
</evidence>
<accession>A0A026VSZ1</accession>
<proteinExistence type="predicted"/>
<dbReference type="Pfam" id="PF00400">
    <property type="entry name" value="WD40"/>
    <property type="match status" value="1"/>
</dbReference>
<keyword evidence="6" id="KW-0969">Cilium</keyword>
<dbReference type="GO" id="GO:0120293">
    <property type="term" value="C:dynein axonemal particle"/>
    <property type="evidence" value="ECO:0007669"/>
    <property type="project" value="UniProtKB-SubCell"/>
</dbReference>
<evidence type="ECO:0000256" key="2">
    <source>
        <dbReference type="ARBA" id="ARBA00022490"/>
    </source>
</evidence>
<evidence type="ECO:0000256" key="8">
    <source>
        <dbReference type="ARBA" id="ARBA00023273"/>
    </source>
</evidence>
<dbReference type="GO" id="GO:0045503">
    <property type="term" value="F:dynein light chain binding"/>
    <property type="evidence" value="ECO:0007669"/>
    <property type="project" value="TreeGrafter"/>
</dbReference>
<evidence type="ECO:0000256" key="11">
    <source>
        <dbReference type="ARBA" id="ARBA00041557"/>
    </source>
</evidence>
<dbReference type="EMBL" id="KK108145">
    <property type="protein sequence ID" value="EZA46852.1"/>
    <property type="molecule type" value="Genomic_DNA"/>
</dbReference>
<dbReference type="PANTHER" id="PTHR12442">
    <property type="entry name" value="DYNEIN INTERMEDIATE CHAIN"/>
    <property type="match status" value="1"/>
</dbReference>
<dbReference type="EMBL" id="QOIP01000010">
    <property type="protein sequence ID" value="RLU17915.1"/>
    <property type="molecule type" value="Genomic_DNA"/>
</dbReference>
<dbReference type="GO" id="GO:0003341">
    <property type="term" value="P:cilium movement"/>
    <property type="evidence" value="ECO:0007669"/>
    <property type="project" value="TreeGrafter"/>
</dbReference>
<feature type="repeat" description="WD" evidence="12">
    <location>
        <begin position="583"/>
        <end position="615"/>
    </location>
</feature>
<sequence>MKTSDLGSPLRASSRIPSVTSSRLKLSAIGRVRKIGCERNVASALLQQRHALRIIHDDVDVTPKPLTHPDFSVIDENQMTALETIGPFQTGSGSQLIASASRISGLRSSSSILLRASPVPSDDLLMESLLSTQVCEPLQVEEEEDVAPSSFFLPTDDSAVFAARPESVTITLKETQTFFIFEMPQMTEDLRTPEGEAIQQENENYECVTVGPGSNRKLLDAEAQTIRILTKSRGTYLGLRPRRNQGMLASDWVIHDIYAAPELMTEENGRLIVHSRESMRRMREARELRYKLPLPETSDPSIEEQLSRICQETRFRHAARVMERIIANNVFATAQKRFAGLIRRDPCDLDLKFDYRLDLLWTHTCEMARDRPVAAFRWSPANAAILAVAYGAQTGSDRAKGLLLIWCAKNPSQPARDYTFDSPLSDIDWSRERPNLLAIGFYDGSIKVINVSAKELNVIRQSRRETSPACSPHWQVQWWSGDEQFDFQEQIYTSDQDGRVYCYRFSEDFLASEIMRLYRVEGKPGGVTRTDHCMAHDVLISRQPGALVLRRHPAVSNVYFVGSDEGCIYRCSTNYLDQHTDSFLAHDGPIYSMEFSPFCQKLFLTCGADWCVRIWVDGLTEPLIMLSTEMACVRSVCWSPTCSTIIASIVNDQICIWDIRRKTHVSASVTIPTKGARLVAADITANGNQLVAADVEGTVYVYNLEGMSFPPYDQTKVLIESIHKALVTKPKLLKKLKKLGPPF</sequence>
<dbReference type="SMART" id="SM00320">
    <property type="entry name" value="WD40"/>
    <property type="match status" value="4"/>
</dbReference>
<evidence type="ECO:0000256" key="1">
    <source>
        <dbReference type="ARBA" id="ARBA00004611"/>
    </source>
</evidence>
<evidence type="ECO:0000256" key="3">
    <source>
        <dbReference type="ARBA" id="ARBA00022574"/>
    </source>
</evidence>
<evidence type="ECO:0000256" key="7">
    <source>
        <dbReference type="ARBA" id="ARBA00023212"/>
    </source>
</evidence>
<evidence type="ECO:0000256" key="5">
    <source>
        <dbReference type="ARBA" id="ARBA00022846"/>
    </source>
</evidence>
<keyword evidence="5" id="KW-0282">Flagellum</keyword>
<keyword evidence="2" id="KW-0963">Cytoplasm</keyword>
<dbReference type="GO" id="GO:0005858">
    <property type="term" value="C:axonemal dynein complex"/>
    <property type="evidence" value="ECO:0007669"/>
    <property type="project" value="TreeGrafter"/>
</dbReference>
<dbReference type="STRING" id="2015173.A0A026VSZ1"/>
<dbReference type="InterPro" id="IPR001680">
    <property type="entry name" value="WD40_rpt"/>
</dbReference>
<reference evidence="14" key="2">
    <citation type="journal article" date="2018" name="Genome Res.">
        <title>The genomic architecture and molecular evolution of ant odorant receptors.</title>
        <authorList>
            <person name="McKenzie S.K."/>
            <person name="Kronauer D.J.C."/>
        </authorList>
    </citation>
    <scope>NUCLEOTIDE SEQUENCE [LARGE SCALE GENOMIC DNA]</scope>
    <source>
        <strain evidence="14">Clonal line C1</strain>
    </source>
</reference>
<dbReference type="SUPFAM" id="SSF50978">
    <property type="entry name" value="WD40 repeat-like"/>
    <property type="match status" value="1"/>
</dbReference>
<dbReference type="InterPro" id="IPR050687">
    <property type="entry name" value="Dynein_IC"/>
</dbReference>
<dbReference type="Proteomes" id="UP000279307">
    <property type="component" value="Chromosome 10"/>
</dbReference>
<dbReference type="AlphaFoldDB" id="A0A026VSZ1"/>
<dbReference type="InterPro" id="IPR015943">
    <property type="entry name" value="WD40/YVTN_repeat-like_dom_sf"/>
</dbReference>
<dbReference type="Proteomes" id="UP000053097">
    <property type="component" value="Unassembled WGS sequence"/>
</dbReference>
<protein>
    <recommendedName>
        <fullName evidence="10">Dynein axonemal intermediate chain 4</fullName>
    </recommendedName>
    <alternativeName>
        <fullName evidence="11">WD repeat-containing protein 78</fullName>
    </alternativeName>
</protein>
<evidence type="ECO:0000313" key="13">
    <source>
        <dbReference type="EMBL" id="EZA46852.1"/>
    </source>
</evidence>
<dbReference type="Gene3D" id="2.130.10.10">
    <property type="entry name" value="YVTN repeat-like/Quinoprotein amine dehydrogenase"/>
    <property type="match status" value="2"/>
</dbReference>
<reference evidence="13 15" key="1">
    <citation type="journal article" date="2014" name="Curr. Biol.">
        <title>The genome of the clonal raider ant Cerapachys biroi.</title>
        <authorList>
            <person name="Oxley P.R."/>
            <person name="Ji L."/>
            <person name="Fetter-Pruneda I."/>
            <person name="McKenzie S.K."/>
            <person name="Li C."/>
            <person name="Hu H."/>
            <person name="Zhang G."/>
            <person name="Kronauer D.J."/>
        </authorList>
    </citation>
    <scope>NUCLEOTIDE SEQUENCE [LARGE SCALE GENOMIC DNA]</scope>
</reference>
<organism evidence="13 15">
    <name type="scientific">Ooceraea biroi</name>
    <name type="common">Clonal raider ant</name>
    <name type="synonym">Cerapachys biroi</name>
    <dbReference type="NCBI Taxonomy" id="2015173"/>
    <lineage>
        <taxon>Eukaryota</taxon>
        <taxon>Metazoa</taxon>
        <taxon>Ecdysozoa</taxon>
        <taxon>Arthropoda</taxon>
        <taxon>Hexapoda</taxon>
        <taxon>Insecta</taxon>
        <taxon>Pterygota</taxon>
        <taxon>Neoptera</taxon>
        <taxon>Endopterygota</taxon>
        <taxon>Hymenoptera</taxon>
        <taxon>Apocrita</taxon>
        <taxon>Aculeata</taxon>
        <taxon>Formicoidea</taxon>
        <taxon>Formicidae</taxon>
        <taxon>Dorylinae</taxon>
        <taxon>Ooceraea</taxon>
    </lineage>
</organism>
<evidence type="ECO:0000256" key="10">
    <source>
        <dbReference type="ARBA" id="ARBA00040002"/>
    </source>
</evidence>
<reference evidence="14" key="3">
    <citation type="submission" date="2018-07" db="EMBL/GenBank/DDBJ databases">
        <authorList>
            <person name="Mckenzie S.K."/>
            <person name="Kronauer D.J.C."/>
        </authorList>
    </citation>
    <scope>NUCLEOTIDE SEQUENCE</scope>
    <source>
        <strain evidence="14">Clonal line C1</strain>
    </source>
</reference>
<dbReference type="PANTHER" id="PTHR12442:SF12">
    <property type="entry name" value="DYNEIN AXONEMAL INTERMEDIATE CHAIN 4"/>
    <property type="match status" value="1"/>
</dbReference>
<keyword evidence="15" id="KW-1185">Reference proteome</keyword>
<evidence type="ECO:0000313" key="14">
    <source>
        <dbReference type="EMBL" id="RLU17915.1"/>
    </source>
</evidence>
<dbReference type="InterPro" id="IPR036322">
    <property type="entry name" value="WD40_repeat_dom_sf"/>
</dbReference>
<evidence type="ECO:0000313" key="15">
    <source>
        <dbReference type="Proteomes" id="UP000053097"/>
    </source>
</evidence>
<evidence type="ECO:0000256" key="6">
    <source>
        <dbReference type="ARBA" id="ARBA00023069"/>
    </source>
</evidence>
<name>A0A026VSZ1_OOCBI</name>
<keyword evidence="7" id="KW-0206">Cytoskeleton</keyword>
<dbReference type="PROSITE" id="PS50082">
    <property type="entry name" value="WD_REPEATS_2"/>
    <property type="match status" value="1"/>
</dbReference>
<dbReference type="GO" id="GO:0045504">
    <property type="term" value="F:dynein heavy chain binding"/>
    <property type="evidence" value="ECO:0007669"/>
    <property type="project" value="TreeGrafter"/>
</dbReference>
<dbReference type="OrthoDB" id="10259804at2759"/>